<evidence type="ECO:0000256" key="2">
    <source>
        <dbReference type="SAM" id="Phobius"/>
    </source>
</evidence>
<reference evidence="3" key="1">
    <citation type="submission" date="2019-12" db="EMBL/GenBank/DDBJ databases">
        <title>An insight into the sialome of adult female Ixodes ricinus ticks feeding for 6 days.</title>
        <authorList>
            <person name="Perner J."/>
            <person name="Ribeiro J.M.C."/>
        </authorList>
    </citation>
    <scope>NUCLEOTIDE SEQUENCE</scope>
    <source>
        <strain evidence="3">Semi-engorged</strain>
        <tissue evidence="3">Salivary glands</tissue>
    </source>
</reference>
<keyword evidence="2" id="KW-0472">Membrane</keyword>
<keyword evidence="2" id="KW-0812">Transmembrane</keyword>
<protein>
    <submittedName>
        <fullName evidence="3">Uncharacterized protein</fullName>
    </submittedName>
</protein>
<organism evidence="3">
    <name type="scientific">Ixodes ricinus</name>
    <name type="common">Common tick</name>
    <name type="synonym">Acarus ricinus</name>
    <dbReference type="NCBI Taxonomy" id="34613"/>
    <lineage>
        <taxon>Eukaryota</taxon>
        <taxon>Metazoa</taxon>
        <taxon>Ecdysozoa</taxon>
        <taxon>Arthropoda</taxon>
        <taxon>Chelicerata</taxon>
        <taxon>Arachnida</taxon>
        <taxon>Acari</taxon>
        <taxon>Parasitiformes</taxon>
        <taxon>Ixodida</taxon>
        <taxon>Ixodoidea</taxon>
        <taxon>Ixodidae</taxon>
        <taxon>Ixodinae</taxon>
        <taxon>Ixodes</taxon>
    </lineage>
</organism>
<name>A0A6B0UML3_IXORI</name>
<dbReference type="AlphaFoldDB" id="A0A6B0UML3"/>
<keyword evidence="2" id="KW-1133">Transmembrane helix</keyword>
<accession>A0A6B0UML3</accession>
<feature type="transmembrane region" description="Helical" evidence="2">
    <location>
        <begin position="77"/>
        <end position="100"/>
    </location>
</feature>
<evidence type="ECO:0000313" key="3">
    <source>
        <dbReference type="EMBL" id="MXU90648.1"/>
    </source>
</evidence>
<sequence>MLTHNKLHVKVNFAGEESQPSSMVETCVHAGEREGRVIITGKIYNQECIKEVLLYVYMHTGTPSKNGSHSVIGLSKIYIICIFIYVLSSSLLCTSASGPYKARKVGPKRCGDEPDE</sequence>
<dbReference type="EMBL" id="GIFC01008565">
    <property type="protein sequence ID" value="MXU90648.1"/>
    <property type="molecule type" value="Transcribed_RNA"/>
</dbReference>
<proteinExistence type="predicted"/>
<feature type="region of interest" description="Disordered" evidence="1">
    <location>
        <begin position="97"/>
        <end position="116"/>
    </location>
</feature>
<evidence type="ECO:0000256" key="1">
    <source>
        <dbReference type="SAM" id="MobiDB-lite"/>
    </source>
</evidence>